<evidence type="ECO:0000256" key="3">
    <source>
        <dbReference type="ARBA" id="ARBA00023016"/>
    </source>
</evidence>
<feature type="domain" description="RST" evidence="7">
    <location>
        <begin position="271"/>
        <end position="342"/>
    </location>
</feature>
<dbReference type="SUPFAM" id="SSF56399">
    <property type="entry name" value="ADP-ribosylation"/>
    <property type="match status" value="1"/>
</dbReference>
<dbReference type="Gene3D" id="3.90.228.10">
    <property type="match status" value="1"/>
</dbReference>
<feature type="domain" description="PARP catalytic" evidence="6">
    <location>
        <begin position="56"/>
        <end position="277"/>
    </location>
</feature>
<reference evidence="8" key="1">
    <citation type="submission" date="2023-03" db="EMBL/GenBank/DDBJ databases">
        <authorList>
            <person name="Julca I."/>
        </authorList>
    </citation>
    <scope>NUCLEOTIDE SEQUENCE</scope>
</reference>
<dbReference type="EMBL" id="OX459123">
    <property type="protein sequence ID" value="CAI9111260.1"/>
    <property type="molecule type" value="Genomic_DNA"/>
</dbReference>
<evidence type="ECO:0000256" key="1">
    <source>
        <dbReference type="ARBA" id="ARBA00004123"/>
    </source>
</evidence>
<evidence type="ECO:0000259" key="6">
    <source>
        <dbReference type="PROSITE" id="PS51059"/>
    </source>
</evidence>
<gene>
    <name evidence="8" type="ORF">OLC1_LOCUS18716</name>
</gene>
<evidence type="ECO:0000313" key="9">
    <source>
        <dbReference type="Proteomes" id="UP001161247"/>
    </source>
</evidence>
<dbReference type="PROSITE" id="PS51879">
    <property type="entry name" value="RST"/>
    <property type="match status" value="1"/>
</dbReference>
<keyword evidence="9" id="KW-1185">Reference proteome</keyword>
<dbReference type="GO" id="GO:0003950">
    <property type="term" value="F:NAD+ poly-ADP-ribosyltransferase activity"/>
    <property type="evidence" value="ECO:0007669"/>
    <property type="project" value="InterPro"/>
</dbReference>
<dbReference type="PROSITE" id="PS51059">
    <property type="entry name" value="PARP_CATALYTIC"/>
    <property type="match status" value="1"/>
</dbReference>
<comment type="subcellular location">
    <subcellularLocation>
        <location evidence="1">Nucleus</location>
    </subcellularLocation>
</comment>
<accession>A0AAV1DTN6</accession>
<proteinExistence type="predicted"/>
<evidence type="ECO:0000256" key="5">
    <source>
        <dbReference type="SAM" id="MobiDB-lite"/>
    </source>
</evidence>
<dbReference type="PANTHER" id="PTHR32263">
    <property type="entry name" value="INACTIVE POLY [ADP-RIBOSE] POLYMERASE SRO4-RELATED"/>
    <property type="match status" value="1"/>
</dbReference>
<evidence type="ECO:0000256" key="2">
    <source>
        <dbReference type="ARBA" id="ARBA00022473"/>
    </source>
</evidence>
<sequence>MNCYNNLRAAPFSSALVHVPDEYHKNNRRTDSNSVSASHNVDPDLVSDGESSTSTISSEPEIDLFSGDLIRINNGQEKDLQLVTERFLSWSADKGLNAEVKAVHKNGFSSLTSQAKLRSFVTFLRVMEKKNEGCANLEFAWFGGSKDEINGIFEHGFGHTSKNLSYGHGIYLSPLESPTSSFQSCVVDGDGLSHLVLCRVILGRPELVRPGSSQDRPSSKEFDSGVDNLSSPERYIVWDTYKNTHILPQYVISFRCPPNLNGFHKNLVPMRKPNSPWMPIPLLISELAKFLPHNAINLLQKHYGDFRGGKITREELIRKVRLAAGDELLFKVIKSYRDKAETLKQASQSNMNKCKRRIQGMMCVCSKKSENRQDKYTARLT</sequence>
<protein>
    <submittedName>
        <fullName evidence="8">OLC1v1011439C1</fullName>
    </submittedName>
</protein>
<dbReference type="InterPro" id="IPR022003">
    <property type="entry name" value="RST"/>
</dbReference>
<dbReference type="InterPro" id="IPR044964">
    <property type="entry name" value="RCD1/SRO1-5"/>
</dbReference>
<dbReference type="AlphaFoldDB" id="A0AAV1DTN6"/>
<name>A0AAV1DTN6_OLDCO</name>
<dbReference type="Proteomes" id="UP001161247">
    <property type="component" value="Chromosome 6"/>
</dbReference>
<dbReference type="PANTHER" id="PTHR32263:SF12">
    <property type="entry name" value="INACTIVE POLY [ADP-RIBOSE] POLYMERASE SRO4-RELATED"/>
    <property type="match status" value="1"/>
</dbReference>
<keyword evidence="3" id="KW-0346">Stress response</keyword>
<feature type="region of interest" description="Disordered" evidence="5">
    <location>
        <begin position="25"/>
        <end position="58"/>
    </location>
</feature>
<keyword evidence="2" id="KW-0217">Developmental protein</keyword>
<dbReference type="Pfam" id="PF12174">
    <property type="entry name" value="RST"/>
    <property type="match status" value="1"/>
</dbReference>
<dbReference type="InterPro" id="IPR012317">
    <property type="entry name" value="Poly(ADP-ribose)pol_cat_dom"/>
</dbReference>
<evidence type="ECO:0000256" key="4">
    <source>
        <dbReference type="ARBA" id="ARBA00023242"/>
    </source>
</evidence>
<organism evidence="8 9">
    <name type="scientific">Oldenlandia corymbosa var. corymbosa</name>
    <dbReference type="NCBI Taxonomy" id="529605"/>
    <lineage>
        <taxon>Eukaryota</taxon>
        <taxon>Viridiplantae</taxon>
        <taxon>Streptophyta</taxon>
        <taxon>Embryophyta</taxon>
        <taxon>Tracheophyta</taxon>
        <taxon>Spermatophyta</taxon>
        <taxon>Magnoliopsida</taxon>
        <taxon>eudicotyledons</taxon>
        <taxon>Gunneridae</taxon>
        <taxon>Pentapetalae</taxon>
        <taxon>asterids</taxon>
        <taxon>lamiids</taxon>
        <taxon>Gentianales</taxon>
        <taxon>Rubiaceae</taxon>
        <taxon>Rubioideae</taxon>
        <taxon>Spermacoceae</taxon>
        <taxon>Hedyotis-Oldenlandia complex</taxon>
        <taxon>Oldenlandia</taxon>
    </lineage>
</organism>
<keyword evidence="4" id="KW-0539">Nucleus</keyword>
<evidence type="ECO:0000313" key="8">
    <source>
        <dbReference type="EMBL" id="CAI9111260.1"/>
    </source>
</evidence>
<dbReference type="GO" id="GO:0005634">
    <property type="term" value="C:nucleus"/>
    <property type="evidence" value="ECO:0007669"/>
    <property type="project" value="UniProtKB-SubCell"/>
</dbReference>
<evidence type="ECO:0000259" key="7">
    <source>
        <dbReference type="PROSITE" id="PS51879"/>
    </source>
</evidence>